<evidence type="ECO:0000313" key="3">
    <source>
        <dbReference type="Proteomes" id="UP000252893"/>
    </source>
</evidence>
<keyword evidence="3" id="KW-1185">Reference proteome</keyword>
<dbReference type="PANTHER" id="PTHR36109:SF2">
    <property type="entry name" value="MEMBRANE PROTEIN"/>
    <property type="match status" value="1"/>
</dbReference>
<dbReference type="OrthoDB" id="8455189at2"/>
<keyword evidence="1" id="KW-0812">Transmembrane</keyword>
<name>A0A366DRQ5_9HYPH</name>
<gene>
    <name evidence="2" type="ORF">DFR47_10898</name>
</gene>
<dbReference type="PANTHER" id="PTHR36109">
    <property type="entry name" value="MEMBRANE PROTEIN-RELATED"/>
    <property type="match status" value="1"/>
</dbReference>
<dbReference type="EMBL" id="QNRH01000008">
    <property type="protein sequence ID" value="RBO91954.1"/>
    <property type="molecule type" value="Genomic_DNA"/>
</dbReference>
<protein>
    <recommendedName>
        <fullName evidence="4">DUF1269 domain-containing protein</fullName>
    </recommendedName>
</protein>
<evidence type="ECO:0008006" key="4">
    <source>
        <dbReference type="Google" id="ProtNLM"/>
    </source>
</evidence>
<evidence type="ECO:0000313" key="2">
    <source>
        <dbReference type="EMBL" id="RBO91954.1"/>
    </source>
</evidence>
<dbReference type="AlphaFoldDB" id="A0A366DRQ5"/>
<accession>A0A366DRQ5</accession>
<reference evidence="2 3" key="1">
    <citation type="submission" date="2018-06" db="EMBL/GenBank/DDBJ databases">
        <title>Genomic Encyclopedia of Type Strains, Phase IV (KMG-IV): sequencing the most valuable type-strain genomes for metagenomic binning, comparative biology and taxonomic classification.</title>
        <authorList>
            <person name="Goeker M."/>
        </authorList>
    </citation>
    <scope>NUCLEOTIDE SEQUENCE [LARGE SCALE GENOMIC DNA]</scope>
    <source>
        <strain evidence="2 3">DSM 25619</strain>
    </source>
</reference>
<dbReference type="Proteomes" id="UP000252893">
    <property type="component" value="Unassembled WGS sequence"/>
</dbReference>
<dbReference type="RefSeq" id="WP_113945679.1">
    <property type="nucleotide sequence ID" value="NZ_JBHEEG010000001.1"/>
</dbReference>
<dbReference type="InterPro" id="IPR052948">
    <property type="entry name" value="Low_temp-induced_all0457"/>
</dbReference>
<feature type="transmembrane region" description="Helical" evidence="1">
    <location>
        <begin position="57"/>
        <end position="79"/>
    </location>
</feature>
<keyword evidence="1" id="KW-1133">Transmembrane helix</keyword>
<keyword evidence="1" id="KW-0472">Membrane</keyword>
<feature type="transmembrane region" description="Helical" evidence="1">
    <location>
        <begin position="85"/>
        <end position="107"/>
    </location>
</feature>
<comment type="caution">
    <text evidence="2">The sequence shown here is derived from an EMBL/GenBank/DDBJ whole genome shotgun (WGS) entry which is preliminary data.</text>
</comment>
<evidence type="ECO:0000256" key="1">
    <source>
        <dbReference type="SAM" id="Phobius"/>
    </source>
</evidence>
<sequence length="187" mass="19998">MKIISRIYDQYGPAKQVVHNLEAAGFPHSDIIIVSRKYAVDDTSTCDSIVNGAGMGAIVGGATGLLIGLNLISAPIFASVLNSDWIVSAAIGMIIGAATGSIMGSIINSFTSAGISKEDARLCIEASKLGKTIVSLRLKDQEKPQMETEANQIMDVPEAQTIEQFRNLYSRTLPQLISHTKHRHTSA</sequence>
<proteinExistence type="predicted"/>
<organism evidence="2 3">
    <name type="scientific">Pseudochrobactrum asaccharolyticum</name>
    <dbReference type="NCBI Taxonomy" id="354351"/>
    <lineage>
        <taxon>Bacteria</taxon>
        <taxon>Pseudomonadati</taxon>
        <taxon>Pseudomonadota</taxon>
        <taxon>Alphaproteobacteria</taxon>
        <taxon>Hyphomicrobiales</taxon>
        <taxon>Brucellaceae</taxon>
        <taxon>Pseudochrobactrum</taxon>
    </lineage>
</organism>